<dbReference type="InterPro" id="IPR018928">
    <property type="entry name" value="HAP2/GCS1_dom"/>
</dbReference>
<evidence type="ECO:0000313" key="3">
    <source>
        <dbReference type="EMBL" id="OWR42160.1"/>
    </source>
</evidence>
<organism evidence="3 4">
    <name type="scientific">Danaus plexippus plexippus</name>
    <dbReference type="NCBI Taxonomy" id="278856"/>
    <lineage>
        <taxon>Eukaryota</taxon>
        <taxon>Metazoa</taxon>
        <taxon>Ecdysozoa</taxon>
        <taxon>Arthropoda</taxon>
        <taxon>Hexapoda</taxon>
        <taxon>Insecta</taxon>
        <taxon>Pterygota</taxon>
        <taxon>Neoptera</taxon>
        <taxon>Endopterygota</taxon>
        <taxon>Lepidoptera</taxon>
        <taxon>Glossata</taxon>
        <taxon>Ditrysia</taxon>
        <taxon>Papilionoidea</taxon>
        <taxon>Nymphalidae</taxon>
        <taxon>Danainae</taxon>
        <taxon>Danaini</taxon>
        <taxon>Danaina</taxon>
        <taxon>Danaus</taxon>
        <taxon>Danaus</taxon>
    </lineage>
</organism>
<dbReference type="EMBL" id="AGBW02014166">
    <property type="protein sequence ID" value="OWR42160.1"/>
    <property type="molecule type" value="Genomic_DNA"/>
</dbReference>
<name>A0A212EKZ1_DANPL</name>
<keyword evidence="4" id="KW-1185">Reference proteome</keyword>
<comment type="caution">
    <text evidence="3">The sequence shown here is derived from an EMBL/GenBank/DDBJ whole genome shotgun (WGS) entry which is preliminary data.</text>
</comment>
<protein>
    <submittedName>
        <fullName evidence="3">Synaptic vesicle protein 2</fullName>
    </submittedName>
</protein>
<feature type="domain" description="Generative cell specific-1/HAP2" evidence="2">
    <location>
        <begin position="204"/>
        <end position="347"/>
    </location>
</feature>
<evidence type="ECO:0000313" key="4">
    <source>
        <dbReference type="Proteomes" id="UP000007151"/>
    </source>
</evidence>
<dbReference type="InParanoid" id="A0A212EKZ1"/>
<keyword evidence="1" id="KW-1133">Transmembrane helix</keyword>
<dbReference type="AlphaFoldDB" id="A0A212EKZ1"/>
<dbReference type="eggNOG" id="ENOG502QREH">
    <property type="taxonomic scope" value="Eukaryota"/>
</dbReference>
<dbReference type="Pfam" id="PF10699">
    <property type="entry name" value="HAP2-GCS1"/>
    <property type="match status" value="1"/>
</dbReference>
<sequence>MNHKKIQTSDIKKSSYFDSSETIEQEKEPVAEGAVLKNEQSDNVNGGTKMFALFEIGDPDLYYNARVQLFEKLSTPEGKTVWNDLTMDEIARVSSLHPEWSDRDINVRYKPINWLPREKFTLPHKRLSLVVPLRMDSDNPIFDKHGDFVIVPNSDIITVRDARSLKRRDKPNNLTETSTQESTVKLKRQVVVRVSRALMAGSAARLKIIARGTDHFLKLPHTRRHHAQIDIEGRADNNELVLVGAFGRLTTIVSDTTRKSRSILTIQATNTGLAAARFRVVTRECNPELSNQDLEKNENTISPILLAPRHSGTFRLNIPIENAIESAHCVVSLINQDDESVAIRNVRIIRDDRCFCVWHCDCVCLSEDPKLLCRELSEAQIAAAGLSVKDRSRHARSVCYPDIITVNLFVTFVGVLLALLLLGLVKAVLGLILPCVGSNGLYRLFQKPRKLDHYYENSLRAREVIYDADGWPVHPDSKQRNVRLVSLPMEFILNLIFFIILPCIMIWEALSKLTSRLRERHDTMNDRGQSDDIKKCFSTQDVQSGRHRLRRRRDMLQRWMTPHAEQLSTDIWKDELTPPGSTPSDSPLLIGKNCCSTNKEPAISSDSDQEDTEYVLMQMQKSRESLARCQQSHAEGQTTFKWNKNIGYGNKK</sequence>
<evidence type="ECO:0000259" key="2">
    <source>
        <dbReference type="Pfam" id="PF10699"/>
    </source>
</evidence>
<accession>A0A212EKZ1</accession>
<feature type="transmembrane region" description="Helical" evidence="1">
    <location>
        <begin position="491"/>
        <end position="510"/>
    </location>
</feature>
<gene>
    <name evidence="3" type="ORF">KGM_204236</name>
</gene>
<proteinExistence type="predicted"/>
<keyword evidence="1" id="KW-0812">Transmembrane</keyword>
<evidence type="ECO:0000256" key="1">
    <source>
        <dbReference type="SAM" id="Phobius"/>
    </source>
</evidence>
<keyword evidence="1" id="KW-0472">Membrane</keyword>
<reference evidence="3 4" key="1">
    <citation type="journal article" date="2011" name="Cell">
        <title>The monarch butterfly genome yields insights into long-distance migration.</title>
        <authorList>
            <person name="Zhan S."/>
            <person name="Merlin C."/>
            <person name="Boore J.L."/>
            <person name="Reppert S.M."/>
        </authorList>
    </citation>
    <scope>NUCLEOTIDE SEQUENCE [LARGE SCALE GENOMIC DNA]</scope>
    <source>
        <strain evidence="3">F-2</strain>
    </source>
</reference>
<dbReference type="STRING" id="278856.A0A212EKZ1"/>
<feature type="transmembrane region" description="Helical" evidence="1">
    <location>
        <begin position="403"/>
        <end position="422"/>
    </location>
</feature>
<dbReference type="KEGG" id="dpl:KGM_204236"/>
<dbReference type="Proteomes" id="UP000007151">
    <property type="component" value="Unassembled WGS sequence"/>
</dbReference>